<name>A0A9Q0AZM1_9PEZI</name>
<dbReference type="EMBL" id="SDAQ01000103">
    <property type="protein sequence ID" value="KAI3538716.1"/>
    <property type="molecule type" value="Genomic_DNA"/>
</dbReference>
<protein>
    <submittedName>
        <fullName evidence="7">Uncharacterized protein</fullName>
    </submittedName>
</protein>
<feature type="transmembrane region" description="Helical" evidence="6">
    <location>
        <begin position="230"/>
        <end position="254"/>
    </location>
</feature>
<gene>
    <name evidence="7" type="ORF">CABS02_11680</name>
</gene>
<evidence type="ECO:0000256" key="2">
    <source>
        <dbReference type="ARBA" id="ARBA00022692"/>
    </source>
</evidence>
<keyword evidence="3 6" id="KW-1133">Transmembrane helix</keyword>
<proteinExistence type="predicted"/>
<dbReference type="OrthoDB" id="5210231at2759"/>
<evidence type="ECO:0000256" key="4">
    <source>
        <dbReference type="ARBA" id="ARBA00023136"/>
    </source>
</evidence>
<evidence type="ECO:0000313" key="7">
    <source>
        <dbReference type="EMBL" id="KAI3538716.1"/>
    </source>
</evidence>
<feature type="compositionally biased region" description="Basic and acidic residues" evidence="5">
    <location>
        <begin position="276"/>
        <end position="298"/>
    </location>
</feature>
<comment type="subcellular location">
    <subcellularLocation>
        <location evidence="1">Membrane</location>
        <topology evidence="1">Single-pass membrane protein</topology>
    </subcellularLocation>
</comment>
<dbReference type="Proteomes" id="UP001056436">
    <property type="component" value="Unassembled WGS sequence"/>
</dbReference>
<dbReference type="InterPro" id="IPR051694">
    <property type="entry name" value="Immunoregulatory_rcpt-like"/>
</dbReference>
<dbReference type="AlphaFoldDB" id="A0A9Q0AZM1"/>
<dbReference type="PANTHER" id="PTHR15549">
    <property type="entry name" value="PAIRED IMMUNOGLOBULIN-LIKE TYPE 2 RECEPTOR"/>
    <property type="match status" value="1"/>
</dbReference>
<accession>A0A9Q0AZM1</accession>
<evidence type="ECO:0000313" key="8">
    <source>
        <dbReference type="Proteomes" id="UP001056436"/>
    </source>
</evidence>
<feature type="region of interest" description="Disordered" evidence="5">
    <location>
        <begin position="276"/>
        <end position="330"/>
    </location>
</feature>
<keyword evidence="4 6" id="KW-0472">Membrane</keyword>
<sequence length="330" mass="36076">MAVTSTLYTPLVETHFYSTGGYQLSTVYTLQPQTTPFTPRDSTCSILPRAIRCVEAKSEDITSGFTCYGLQFVGETTTSVPTQCFPESYINIWRPFDEFSDIPSLAYPGTACISGWTTACSTDVTETSGKTHAQTWCCPSGWGCLSASNGGIPHRECTSLLSTPTEVWINNVVTTRESESTITTSWTKVFLSNLPRGGPIIINHPVFPLYGKVPPRQVEGARETSLSGGAIAGIVVGIVVILMALIGCSWFICLKKRKQERGTRLLQRDTAVGRGEHSFVRENHDSKTKSPNHDRDAQEMCTLRPSAVELPSHSRAAEVEGDSRPVELES</sequence>
<evidence type="ECO:0000256" key="5">
    <source>
        <dbReference type="SAM" id="MobiDB-lite"/>
    </source>
</evidence>
<keyword evidence="2 6" id="KW-0812">Transmembrane</keyword>
<comment type="caution">
    <text evidence="7">The sequence shown here is derived from an EMBL/GenBank/DDBJ whole genome shotgun (WGS) entry which is preliminary data.</text>
</comment>
<dbReference type="GO" id="GO:0071944">
    <property type="term" value="C:cell periphery"/>
    <property type="evidence" value="ECO:0007669"/>
    <property type="project" value="UniProtKB-ARBA"/>
</dbReference>
<dbReference type="GO" id="GO:0016020">
    <property type="term" value="C:membrane"/>
    <property type="evidence" value="ECO:0007669"/>
    <property type="project" value="UniProtKB-SubCell"/>
</dbReference>
<reference evidence="7" key="1">
    <citation type="submission" date="2019-01" db="EMBL/GenBank/DDBJ databases">
        <title>Colletotrichum abscissum LGMF1257.</title>
        <authorList>
            <person name="Baroncelli R."/>
        </authorList>
    </citation>
    <scope>NUCLEOTIDE SEQUENCE</scope>
    <source>
        <strain evidence="7">Ca142</strain>
    </source>
</reference>
<feature type="compositionally biased region" description="Basic and acidic residues" evidence="5">
    <location>
        <begin position="315"/>
        <end position="330"/>
    </location>
</feature>
<evidence type="ECO:0000256" key="6">
    <source>
        <dbReference type="SAM" id="Phobius"/>
    </source>
</evidence>
<evidence type="ECO:0000256" key="3">
    <source>
        <dbReference type="ARBA" id="ARBA00022989"/>
    </source>
</evidence>
<organism evidence="7 8">
    <name type="scientific">Colletotrichum abscissum</name>
    <dbReference type="NCBI Taxonomy" id="1671311"/>
    <lineage>
        <taxon>Eukaryota</taxon>
        <taxon>Fungi</taxon>
        <taxon>Dikarya</taxon>
        <taxon>Ascomycota</taxon>
        <taxon>Pezizomycotina</taxon>
        <taxon>Sordariomycetes</taxon>
        <taxon>Hypocreomycetidae</taxon>
        <taxon>Glomerellales</taxon>
        <taxon>Glomerellaceae</taxon>
        <taxon>Colletotrichum</taxon>
        <taxon>Colletotrichum acutatum species complex</taxon>
    </lineage>
</organism>
<evidence type="ECO:0000256" key="1">
    <source>
        <dbReference type="ARBA" id="ARBA00004167"/>
    </source>
</evidence>
<keyword evidence="8" id="KW-1185">Reference proteome</keyword>
<dbReference type="PANTHER" id="PTHR15549:SF26">
    <property type="entry name" value="AXIAL BUDDING PATTERN PROTEIN 2-RELATED"/>
    <property type="match status" value="1"/>
</dbReference>